<dbReference type="Gene3D" id="3.30.565.10">
    <property type="entry name" value="Histidine kinase-like ATPase, C-terminal domain"/>
    <property type="match status" value="1"/>
</dbReference>
<dbReference type="RefSeq" id="WP_344084264.1">
    <property type="nucleotide sequence ID" value="NZ_BAAAPO010000032.1"/>
</dbReference>
<dbReference type="Pfam" id="PF02518">
    <property type="entry name" value="HATPase_c"/>
    <property type="match status" value="1"/>
</dbReference>
<dbReference type="Pfam" id="PF08448">
    <property type="entry name" value="PAS_4"/>
    <property type="match status" value="1"/>
</dbReference>
<dbReference type="EC" id="2.7.13.3" evidence="2"/>
<dbReference type="PANTHER" id="PTHR41523">
    <property type="entry name" value="TWO-COMPONENT SYSTEM SENSOR PROTEIN"/>
    <property type="match status" value="1"/>
</dbReference>
<evidence type="ECO:0000256" key="4">
    <source>
        <dbReference type="ARBA" id="ARBA00022679"/>
    </source>
</evidence>
<proteinExistence type="predicted"/>
<evidence type="ECO:0000313" key="10">
    <source>
        <dbReference type="Proteomes" id="UP001499938"/>
    </source>
</evidence>
<dbReference type="Gene3D" id="3.30.450.20">
    <property type="entry name" value="PAS domain"/>
    <property type="match status" value="1"/>
</dbReference>
<evidence type="ECO:0000256" key="2">
    <source>
        <dbReference type="ARBA" id="ARBA00012438"/>
    </source>
</evidence>
<dbReference type="SUPFAM" id="SSF55874">
    <property type="entry name" value="ATPase domain of HSP90 chaperone/DNA topoisomerase II/histidine kinase"/>
    <property type="match status" value="1"/>
</dbReference>
<dbReference type="Pfam" id="PF07568">
    <property type="entry name" value="HisKA_2"/>
    <property type="match status" value="1"/>
</dbReference>
<sequence length="497" mass="53942">MASLLAERLHRESDLSEREIEHIHMLLGDWQLLSDLSFADLVLWVLMRDGAWRAVAHVRPNTGQMVFFEDIVGQQAVGDRARLLERARTEVAVLRRGGPILDHDHAIREEAVPLRAGDQVAAIVTRHTNLTALRTPSRLELSYQGLAAALVRMIAAGEWPSPSAPTGVRRGAPRVSDGVVHLGVDGVTLYASPNAMSAIHRLGHDGDIIGEALATVLANALRDEAPVDEALAMVAMGRAAWRADVTTRSAAVAMRAIPLTEAGERVGALILLRDVTELRRRESELLSKEATIREIHHRVKNNLQTVAALLRLQARRLPEGGGREALLEAVRRVGTIATVHETLSHGFDETVDFDEIARRGLQAIVEVATTDVPIASELTGSFGRLRAEDAMPLALIISELVQNAVEHGLAESGGGTVRVEVVREPHEEADGDVLQVAISDDGTGIPPGFRPGKAGLGTQIVNSLVQGLRGSIRWEDVEPHGTRVRFFARLRPLDQTP</sequence>
<dbReference type="Proteomes" id="UP001499938">
    <property type="component" value="Unassembled WGS sequence"/>
</dbReference>
<keyword evidence="3" id="KW-0597">Phosphoprotein</keyword>
<keyword evidence="4" id="KW-0808">Transferase</keyword>
<comment type="caution">
    <text evidence="9">The sequence shown here is derived from an EMBL/GenBank/DDBJ whole genome shotgun (WGS) entry which is preliminary data.</text>
</comment>
<organism evidence="9 10">
    <name type="scientific">Nostocoides veronense</name>
    <dbReference type="NCBI Taxonomy" id="330836"/>
    <lineage>
        <taxon>Bacteria</taxon>
        <taxon>Bacillati</taxon>
        <taxon>Actinomycetota</taxon>
        <taxon>Actinomycetes</taxon>
        <taxon>Micrococcales</taxon>
        <taxon>Intrasporangiaceae</taxon>
        <taxon>Nostocoides</taxon>
    </lineage>
</organism>
<dbReference type="SMART" id="SM00387">
    <property type="entry name" value="HATPase_c"/>
    <property type="match status" value="1"/>
</dbReference>
<evidence type="ECO:0000256" key="6">
    <source>
        <dbReference type="ARBA" id="ARBA00022777"/>
    </source>
</evidence>
<evidence type="ECO:0000256" key="3">
    <source>
        <dbReference type="ARBA" id="ARBA00022553"/>
    </source>
</evidence>
<evidence type="ECO:0000259" key="8">
    <source>
        <dbReference type="PROSITE" id="PS50109"/>
    </source>
</evidence>
<accession>A0ABP4XUF3</accession>
<dbReference type="InterPro" id="IPR003594">
    <property type="entry name" value="HATPase_dom"/>
</dbReference>
<keyword evidence="5" id="KW-0547">Nucleotide-binding</keyword>
<dbReference type="InterPro" id="IPR005467">
    <property type="entry name" value="His_kinase_dom"/>
</dbReference>
<dbReference type="InterPro" id="IPR013656">
    <property type="entry name" value="PAS_4"/>
</dbReference>
<dbReference type="Pfam" id="PF12282">
    <property type="entry name" value="GAF_PdtaS"/>
    <property type="match status" value="1"/>
</dbReference>
<evidence type="ECO:0000256" key="5">
    <source>
        <dbReference type="ARBA" id="ARBA00022741"/>
    </source>
</evidence>
<dbReference type="EMBL" id="BAAAPO010000032">
    <property type="protein sequence ID" value="GAA1795212.1"/>
    <property type="molecule type" value="Genomic_DNA"/>
</dbReference>
<evidence type="ECO:0000256" key="1">
    <source>
        <dbReference type="ARBA" id="ARBA00000085"/>
    </source>
</evidence>
<keyword evidence="10" id="KW-1185">Reference proteome</keyword>
<dbReference type="InterPro" id="IPR011495">
    <property type="entry name" value="Sig_transdc_His_kin_sub2_dim/P"/>
</dbReference>
<dbReference type="InterPro" id="IPR036890">
    <property type="entry name" value="HATPase_C_sf"/>
</dbReference>
<keyword evidence="7" id="KW-0067">ATP-binding</keyword>
<dbReference type="PANTHER" id="PTHR41523:SF8">
    <property type="entry name" value="ETHYLENE RESPONSE SENSOR PROTEIN"/>
    <property type="match status" value="1"/>
</dbReference>
<dbReference type="PROSITE" id="PS50109">
    <property type="entry name" value="HIS_KIN"/>
    <property type="match status" value="1"/>
</dbReference>
<dbReference type="Gene3D" id="3.30.450.280">
    <property type="entry name" value="GAF domain"/>
    <property type="match status" value="1"/>
</dbReference>
<gene>
    <name evidence="9" type="ORF">GCM10009811_19500</name>
</gene>
<evidence type="ECO:0000313" key="9">
    <source>
        <dbReference type="EMBL" id="GAA1795212.1"/>
    </source>
</evidence>
<dbReference type="InterPro" id="IPR022066">
    <property type="entry name" value="PdtaS_GAF"/>
</dbReference>
<name>A0ABP4XUF3_9MICO</name>
<dbReference type="GO" id="GO:0016301">
    <property type="term" value="F:kinase activity"/>
    <property type="evidence" value="ECO:0007669"/>
    <property type="project" value="UniProtKB-KW"/>
</dbReference>
<feature type="domain" description="Histidine kinase" evidence="8">
    <location>
        <begin position="294"/>
        <end position="492"/>
    </location>
</feature>
<reference evidence="10" key="1">
    <citation type="journal article" date="2019" name="Int. J. Syst. Evol. Microbiol.">
        <title>The Global Catalogue of Microorganisms (GCM) 10K type strain sequencing project: providing services to taxonomists for standard genome sequencing and annotation.</title>
        <authorList>
            <consortium name="The Broad Institute Genomics Platform"/>
            <consortium name="The Broad Institute Genome Sequencing Center for Infectious Disease"/>
            <person name="Wu L."/>
            <person name="Ma J."/>
        </authorList>
    </citation>
    <scope>NUCLEOTIDE SEQUENCE [LARGE SCALE GENOMIC DNA]</scope>
    <source>
        <strain evidence="10">JCM 15592</strain>
    </source>
</reference>
<dbReference type="InterPro" id="IPR038424">
    <property type="entry name" value="H_kinase_PdtaS_GAF_sf"/>
</dbReference>
<comment type="catalytic activity">
    <reaction evidence="1">
        <text>ATP + protein L-histidine = ADP + protein N-phospho-L-histidine.</text>
        <dbReference type="EC" id="2.7.13.3"/>
    </reaction>
</comment>
<evidence type="ECO:0000256" key="7">
    <source>
        <dbReference type="ARBA" id="ARBA00022840"/>
    </source>
</evidence>
<protein>
    <recommendedName>
        <fullName evidence="2">histidine kinase</fullName>
        <ecNumber evidence="2">2.7.13.3</ecNumber>
    </recommendedName>
</protein>
<keyword evidence="6 9" id="KW-0418">Kinase</keyword>